<dbReference type="Gene3D" id="1.10.10.60">
    <property type="entry name" value="Homeodomain-like"/>
    <property type="match status" value="2"/>
</dbReference>
<evidence type="ECO:0000256" key="2">
    <source>
        <dbReference type="ARBA" id="ARBA00023125"/>
    </source>
</evidence>
<accession>A0ABW0TDD4</accession>
<sequence length="530" mass="62195">MCTVPLKIVLYTEKNIMEKVSDITTNDFEIAYIADSYQECLDRIIEIQADIVIFQLSSPIYQAQDFFVDLLKENLSPILLAFTLVSYTEIIYSITTHEDTTLITKLKNYFKDALQDNYNCYFNSIGKVTDKNAIMNARVNKLEKTEYLNDILRGGTEEEFIYYKKKASLNLQNSGYYLYLCNLMDIEYVDHDLNKNIYYLVGELLIDECQKVLDAYNGGEVFYINPTLLCIIINDIPSKSQATYQRTLMKLTNKLNRVTQTKTARRYRSSYIKSVNDIRAAYESLYYLKAYNFFCHETELLTIEYIKMVKKDVDFNHIDSHLQEVKERFNRNIADPQLIKLIQRLFLDIIKPSLNYDLYYYCYTFLSAILDKFQVIQFKKMSNIDNSSRELFTTSIEQKCEKFIEQIKSLKNDISHRHLMKSPIVLQAIDFIHGHYSDTITITIIAEKLNVSHSYLSQVFTKEMGISPQKYLITHRIQKSKELMMTSNMNIYSIASEVGYFDPKQFSKTFKKVTGITPTQYKKNNFKVIR</sequence>
<protein>
    <submittedName>
        <fullName evidence="5">Helix-turn-helix domain-containing protein</fullName>
    </submittedName>
</protein>
<dbReference type="InterPro" id="IPR018060">
    <property type="entry name" value="HTH_AraC"/>
</dbReference>
<dbReference type="Pfam" id="PF12833">
    <property type="entry name" value="HTH_18"/>
    <property type="match status" value="1"/>
</dbReference>
<evidence type="ECO:0000313" key="5">
    <source>
        <dbReference type="EMBL" id="MFC5587322.1"/>
    </source>
</evidence>
<keyword evidence="2" id="KW-0238">DNA-binding</keyword>
<keyword evidence="6" id="KW-1185">Reference proteome</keyword>
<dbReference type="PROSITE" id="PS01124">
    <property type="entry name" value="HTH_ARAC_FAMILY_2"/>
    <property type="match status" value="1"/>
</dbReference>
<feature type="domain" description="HTH araC/xylS-type" evidence="4">
    <location>
        <begin position="426"/>
        <end position="524"/>
    </location>
</feature>
<keyword evidence="1" id="KW-0805">Transcription regulation</keyword>
<reference evidence="6" key="1">
    <citation type="journal article" date="2019" name="Int. J. Syst. Evol. Microbiol.">
        <title>The Global Catalogue of Microorganisms (GCM) 10K type strain sequencing project: providing services to taxonomists for standard genome sequencing and annotation.</title>
        <authorList>
            <consortium name="The Broad Institute Genomics Platform"/>
            <consortium name="The Broad Institute Genome Sequencing Center for Infectious Disease"/>
            <person name="Wu L."/>
            <person name="Ma J."/>
        </authorList>
    </citation>
    <scope>NUCLEOTIDE SEQUENCE [LARGE SCALE GENOMIC DNA]</scope>
    <source>
        <strain evidence="6">CGMCC 4.1434</strain>
    </source>
</reference>
<proteinExistence type="predicted"/>
<dbReference type="PANTHER" id="PTHR43280">
    <property type="entry name" value="ARAC-FAMILY TRANSCRIPTIONAL REGULATOR"/>
    <property type="match status" value="1"/>
</dbReference>
<dbReference type="PANTHER" id="PTHR43280:SF28">
    <property type="entry name" value="HTH-TYPE TRANSCRIPTIONAL ACTIVATOR RHAS"/>
    <property type="match status" value="1"/>
</dbReference>
<dbReference type="InterPro" id="IPR020449">
    <property type="entry name" value="Tscrpt_reg_AraC-type_HTH"/>
</dbReference>
<dbReference type="SUPFAM" id="SSF46689">
    <property type="entry name" value="Homeodomain-like"/>
    <property type="match status" value="2"/>
</dbReference>
<dbReference type="PROSITE" id="PS00041">
    <property type="entry name" value="HTH_ARAC_FAMILY_1"/>
    <property type="match status" value="1"/>
</dbReference>
<gene>
    <name evidence="5" type="ORF">ACFPRA_00170</name>
</gene>
<keyword evidence="3" id="KW-0804">Transcription</keyword>
<dbReference type="Proteomes" id="UP001596109">
    <property type="component" value="Unassembled WGS sequence"/>
</dbReference>
<evidence type="ECO:0000256" key="1">
    <source>
        <dbReference type="ARBA" id="ARBA00023015"/>
    </source>
</evidence>
<dbReference type="InterPro" id="IPR009057">
    <property type="entry name" value="Homeodomain-like_sf"/>
</dbReference>
<dbReference type="EMBL" id="JBHSNO010000001">
    <property type="protein sequence ID" value="MFC5587322.1"/>
    <property type="molecule type" value="Genomic_DNA"/>
</dbReference>
<dbReference type="RefSeq" id="WP_381429231.1">
    <property type="nucleotide sequence ID" value="NZ_JBHSNO010000001.1"/>
</dbReference>
<evidence type="ECO:0000313" key="6">
    <source>
        <dbReference type="Proteomes" id="UP001596109"/>
    </source>
</evidence>
<dbReference type="InterPro" id="IPR018062">
    <property type="entry name" value="HTH_AraC-typ_CS"/>
</dbReference>
<dbReference type="SMART" id="SM00342">
    <property type="entry name" value="HTH_ARAC"/>
    <property type="match status" value="1"/>
</dbReference>
<evidence type="ECO:0000256" key="3">
    <source>
        <dbReference type="ARBA" id="ARBA00023163"/>
    </source>
</evidence>
<name>A0ABW0TDD4_9BACL</name>
<evidence type="ECO:0000259" key="4">
    <source>
        <dbReference type="PROSITE" id="PS01124"/>
    </source>
</evidence>
<comment type="caution">
    <text evidence="5">The sequence shown here is derived from an EMBL/GenBank/DDBJ whole genome shotgun (WGS) entry which is preliminary data.</text>
</comment>
<organism evidence="5 6">
    <name type="scientific">Sporosarcina soli</name>
    <dbReference type="NCBI Taxonomy" id="334736"/>
    <lineage>
        <taxon>Bacteria</taxon>
        <taxon>Bacillati</taxon>
        <taxon>Bacillota</taxon>
        <taxon>Bacilli</taxon>
        <taxon>Bacillales</taxon>
        <taxon>Caryophanaceae</taxon>
        <taxon>Sporosarcina</taxon>
    </lineage>
</organism>
<dbReference type="PRINTS" id="PR00032">
    <property type="entry name" value="HTHARAC"/>
</dbReference>